<dbReference type="Proteomes" id="UP001439008">
    <property type="component" value="Unassembled WGS sequence"/>
</dbReference>
<name>A0ABV2AGZ8_9EUKA</name>
<gene>
    <name evidence="2" type="ORF">MHBO_000834</name>
</gene>
<evidence type="ECO:0000259" key="1">
    <source>
        <dbReference type="Pfam" id="PF21023"/>
    </source>
</evidence>
<proteinExistence type="predicted"/>
<sequence>MIKLLLKKSILNDNHTKNRVCKIFARNFADFPGIRDDKGNLLEPNFYCKVCTLPFEYCKYSVNLNKCVDSRENYRIFLERINFNQKVATQITNLCKLPFFSVKSVLALLRKNLQCNSVYKKQIYVMFRDEKKISFVLNEHLGIPKENIFVVENNKHKPAFNKDGVFAYKDDFVYD</sequence>
<dbReference type="Pfam" id="PF21023">
    <property type="entry name" value="DENR_N"/>
    <property type="match status" value="1"/>
</dbReference>
<comment type="caution">
    <text evidence="2">The sequence shown here is derived from an EMBL/GenBank/DDBJ whole genome shotgun (WGS) entry which is preliminary data.</text>
</comment>
<evidence type="ECO:0000313" key="3">
    <source>
        <dbReference type="Proteomes" id="UP001439008"/>
    </source>
</evidence>
<organism evidence="2 3">
    <name type="scientific">Bonamia ostreae</name>
    <dbReference type="NCBI Taxonomy" id="126728"/>
    <lineage>
        <taxon>Eukaryota</taxon>
        <taxon>Sar</taxon>
        <taxon>Rhizaria</taxon>
        <taxon>Endomyxa</taxon>
        <taxon>Ascetosporea</taxon>
        <taxon>Haplosporida</taxon>
        <taxon>Bonamia</taxon>
    </lineage>
</organism>
<dbReference type="EMBL" id="JBDODL010000163">
    <property type="protein sequence ID" value="MES1918950.1"/>
    <property type="molecule type" value="Genomic_DNA"/>
</dbReference>
<keyword evidence="3" id="KW-1185">Reference proteome</keyword>
<accession>A0ABV2AGZ8</accession>
<feature type="domain" description="DENR N-terminal" evidence="1">
    <location>
        <begin position="46"/>
        <end position="68"/>
    </location>
</feature>
<dbReference type="InterPro" id="IPR048517">
    <property type="entry name" value="DENR_N"/>
</dbReference>
<reference evidence="2 3" key="1">
    <citation type="journal article" date="2024" name="BMC Biol.">
        <title>Comparative genomics of Ascetosporea gives new insight into the evolutionary basis for animal parasitism in Rhizaria.</title>
        <authorList>
            <person name="Hiltunen Thoren M."/>
            <person name="Onut-Brannstrom I."/>
            <person name="Alfjorden A."/>
            <person name="Peckova H."/>
            <person name="Swords F."/>
            <person name="Hooper C."/>
            <person name="Holzer A.S."/>
            <person name="Bass D."/>
            <person name="Burki F."/>
        </authorList>
    </citation>
    <scope>NUCLEOTIDE SEQUENCE [LARGE SCALE GENOMIC DNA]</scope>
    <source>
        <strain evidence="2">20-A016</strain>
    </source>
</reference>
<evidence type="ECO:0000313" key="2">
    <source>
        <dbReference type="EMBL" id="MES1918950.1"/>
    </source>
</evidence>
<protein>
    <recommendedName>
        <fullName evidence="1">DENR N-terminal domain-containing protein</fullName>
    </recommendedName>
</protein>